<comment type="caution">
    <text evidence="2">The sequence shown here is derived from an EMBL/GenBank/DDBJ whole genome shotgun (WGS) entry which is preliminary data.</text>
</comment>
<proteinExistence type="predicted"/>
<feature type="transmembrane region" description="Helical" evidence="1">
    <location>
        <begin position="65"/>
        <end position="84"/>
    </location>
</feature>
<dbReference type="Pfam" id="PF10066">
    <property type="entry name" value="DUF2304"/>
    <property type="match status" value="1"/>
</dbReference>
<dbReference type="InterPro" id="IPR019277">
    <property type="entry name" value="DUF2304"/>
</dbReference>
<keyword evidence="1" id="KW-0472">Membrane</keyword>
<dbReference type="EMBL" id="DXGH01000073">
    <property type="protein sequence ID" value="HIW82507.1"/>
    <property type="molecule type" value="Genomic_DNA"/>
</dbReference>
<keyword evidence="1" id="KW-0812">Transmembrane</keyword>
<feature type="transmembrane region" description="Helical" evidence="1">
    <location>
        <begin position="6"/>
        <end position="27"/>
    </location>
</feature>
<dbReference type="Proteomes" id="UP000824265">
    <property type="component" value="Unassembled WGS sequence"/>
</dbReference>
<sequence>MEVGNVLRIIIIITGVVLLCITVSSLAKRRMTEPFCLTWGLISIIIILAGVLLRPVILNRYISTTGMALVLLLGFCAIYGAYIMSARVSELMRRNLELAMQVSLLNQENEVIKKRLEELAEEMGQKPL</sequence>
<evidence type="ECO:0000313" key="2">
    <source>
        <dbReference type="EMBL" id="HIW82507.1"/>
    </source>
</evidence>
<evidence type="ECO:0000313" key="3">
    <source>
        <dbReference type="Proteomes" id="UP000824265"/>
    </source>
</evidence>
<gene>
    <name evidence="2" type="ORF">H9742_13475</name>
</gene>
<organism evidence="2 3">
    <name type="scientific">Candidatus Acetatifactor stercoripullorum</name>
    <dbReference type="NCBI Taxonomy" id="2838414"/>
    <lineage>
        <taxon>Bacteria</taxon>
        <taxon>Bacillati</taxon>
        <taxon>Bacillota</taxon>
        <taxon>Clostridia</taxon>
        <taxon>Lachnospirales</taxon>
        <taxon>Lachnospiraceae</taxon>
        <taxon>Acetatifactor</taxon>
    </lineage>
</organism>
<dbReference type="AlphaFoldDB" id="A0A9D1R9G0"/>
<name>A0A9D1R9G0_9FIRM</name>
<feature type="transmembrane region" description="Helical" evidence="1">
    <location>
        <begin position="34"/>
        <end position="53"/>
    </location>
</feature>
<accession>A0A9D1R9G0</accession>
<protein>
    <submittedName>
        <fullName evidence="2">DUF2304 domain-containing protein</fullName>
    </submittedName>
</protein>
<dbReference type="RefSeq" id="WP_318702544.1">
    <property type="nucleotide sequence ID" value="NZ_CALWMU010000008.1"/>
</dbReference>
<reference evidence="2" key="2">
    <citation type="submission" date="2021-04" db="EMBL/GenBank/DDBJ databases">
        <authorList>
            <person name="Gilroy R."/>
        </authorList>
    </citation>
    <scope>NUCLEOTIDE SEQUENCE</scope>
    <source>
        <strain evidence="2">CHK195-6426</strain>
    </source>
</reference>
<evidence type="ECO:0000256" key="1">
    <source>
        <dbReference type="SAM" id="Phobius"/>
    </source>
</evidence>
<keyword evidence="1" id="KW-1133">Transmembrane helix</keyword>
<reference evidence="2" key="1">
    <citation type="journal article" date="2021" name="PeerJ">
        <title>Extensive microbial diversity within the chicken gut microbiome revealed by metagenomics and culture.</title>
        <authorList>
            <person name="Gilroy R."/>
            <person name="Ravi A."/>
            <person name="Getino M."/>
            <person name="Pursley I."/>
            <person name="Horton D.L."/>
            <person name="Alikhan N.F."/>
            <person name="Baker D."/>
            <person name="Gharbi K."/>
            <person name="Hall N."/>
            <person name="Watson M."/>
            <person name="Adriaenssens E.M."/>
            <person name="Foster-Nyarko E."/>
            <person name="Jarju S."/>
            <person name="Secka A."/>
            <person name="Antonio M."/>
            <person name="Oren A."/>
            <person name="Chaudhuri R.R."/>
            <person name="La Ragione R."/>
            <person name="Hildebrand F."/>
            <person name="Pallen M.J."/>
        </authorList>
    </citation>
    <scope>NUCLEOTIDE SEQUENCE</scope>
    <source>
        <strain evidence="2">CHK195-6426</strain>
    </source>
</reference>